<name>A0A543ANZ0_9MICC</name>
<dbReference type="Proteomes" id="UP000319746">
    <property type="component" value="Unassembled WGS sequence"/>
</dbReference>
<dbReference type="SUPFAM" id="SSF56425">
    <property type="entry name" value="Succinate dehydrogenase/fumarate reductase flavoprotein, catalytic domain"/>
    <property type="match status" value="1"/>
</dbReference>
<dbReference type="AlphaFoldDB" id="A0A543ANZ0"/>
<dbReference type="Pfam" id="PF00890">
    <property type="entry name" value="FAD_binding_2"/>
    <property type="match status" value="1"/>
</dbReference>
<evidence type="ECO:0000313" key="7">
    <source>
        <dbReference type="Proteomes" id="UP000319746"/>
    </source>
</evidence>
<dbReference type="GO" id="GO:0008202">
    <property type="term" value="P:steroid metabolic process"/>
    <property type="evidence" value="ECO:0007669"/>
    <property type="project" value="UniProtKB-ARBA"/>
</dbReference>
<dbReference type="EMBL" id="VFOU01000001">
    <property type="protein sequence ID" value="TQL74266.1"/>
    <property type="molecule type" value="Genomic_DNA"/>
</dbReference>
<dbReference type="SUPFAM" id="SSF51905">
    <property type="entry name" value="FAD/NAD(P)-binding domain"/>
    <property type="match status" value="1"/>
</dbReference>
<dbReference type="Gene3D" id="3.50.50.60">
    <property type="entry name" value="FAD/NAD(P)-binding domain"/>
    <property type="match status" value="2"/>
</dbReference>
<dbReference type="PANTHER" id="PTHR43400">
    <property type="entry name" value="FUMARATE REDUCTASE"/>
    <property type="match status" value="1"/>
</dbReference>
<evidence type="ECO:0000256" key="3">
    <source>
        <dbReference type="ARBA" id="ARBA00022827"/>
    </source>
</evidence>
<proteinExistence type="predicted"/>
<feature type="domain" description="FAD-dependent oxidoreductase 2 FAD-binding" evidence="5">
    <location>
        <begin position="24"/>
        <end position="567"/>
    </location>
</feature>
<protein>
    <submittedName>
        <fullName evidence="6">Succinate dehydrogenase/fumarate reductase flavoprotein subunit</fullName>
    </submittedName>
</protein>
<gene>
    <name evidence="6" type="ORF">FB556_0725</name>
</gene>
<dbReference type="InterPro" id="IPR027477">
    <property type="entry name" value="Succ_DH/fumarate_Rdtase_cat_sf"/>
</dbReference>
<evidence type="ECO:0000256" key="4">
    <source>
        <dbReference type="ARBA" id="ARBA00023002"/>
    </source>
</evidence>
<comment type="cofactor">
    <cofactor evidence="1">
        <name>FAD</name>
        <dbReference type="ChEBI" id="CHEBI:57692"/>
    </cofactor>
</comment>
<dbReference type="InterPro" id="IPR036188">
    <property type="entry name" value="FAD/NAD-bd_sf"/>
</dbReference>
<evidence type="ECO:0000259" key="5">
    <source>
        <dbReference type="Pfam" id="PF00890"/>
    </source>
</evidence>
<dbReference type="Gene3D" id="3.90.700.10">
    <property type="entry name" value="Succinate dehydrogenase/fumarate reductase flavoprotein, catalytic domain"/>
    <property type="match status" value="1"/>
</dbReference>
<keyword evidence="4" id="KW-0560">Oxidoreductase</keyword>
<keyword evidence="2" id="KW-0285">Flavoprotein</keyword>
<organism evidence="6 7">
    <name type="scientific">Enteractinococcus coprophilus</name>
    <dbReference type="NCBI Taxonomy" id="1027633"/>
    <lineage>
        <taxon>Bacteria</taxon>
        <taxon>Bacillati</taxon>
        <taxon>Actinomycetota</taxon>
        <taxon>Actinomycetes</taxon>
        <taxon>Micrococcales</taxon>
        <taxon>Micrococcaceae</taxon>
    </lineage>
</organism>
<evidence type="ECO:0000313" key="6">
    <source>
        <dbReference type="EMBL" id="TQL74266.1"/>
    </source>
</evidence>
<dbReference type="InterPro" id="IPR050315">
    <property type="entry name" value="FAD-oxidoreductase_2"/>
</dbReference>
<accession>A0A543ANZ0</accession>
<sequence length="602" mass="64664">MNTSTPGLLHVDDLPNHLPTDDVDVLVVGGGAGGFAAATTAAYHGLRVLLAEQSAACGGATSRSGGWAWTPGTSLAKAEGVDEDPETFRTYLRGVLGDLYTDSASEMIDAFLDAVPHMVDFFHYKTALQFVTGAKINDIYGHLPGAGTGNRSVGPKPINARKLSKSALEKLNNQYYPTSFLGMGIMAGPDLQKIMSASQLSPKGWVYSASRVIPHVWDMVTHRRSMHLVNGTALMGRLIQSAEDLGVDIRVKTEVQHLIVDDEGAVVGAVVGTEDGGRIIRTQRGVVLATGGFPADVERRRKYFRNTPTGNEHWTLAPDEADGSGADLAEAVGGYLDIDVYSAAAWCPVSLVPYPNGKTGVFPHIMDRAKPGSIGVRKDGKRFVNEANGYFDYVDGMMNATPEGEAVESWQIADSTFVRKYPLGFAKPIPIPLLPYIRSGYLIKADTLEELAQKTGIDPEQLVKTVREFNENARRGEDPAFQRGETNFNRYGGDPAVVPNPSLAPIEKGPFYAVHIRPGSFGTFAGLAADTKARVLNREGEPIRGLYTAGNDMVSIMRGKYPSGGVNIGPALTFGYIAGRDLAGATEYEVTTTELPNTAVQR</sequence>
<comment type="caution">
    <text evidence="6">The sequence shown here is derived from an EMBL/GenBank/DDBJ whole genome shotgun (WGS) entry which is preliminary data.</text>
</comment>
<evidence type="ECO:0000256" key="2">
    <source>
        <dbReference type="ARBA" id="ARBA00022630"/>
    </source>
</evidence>
<reference evidence="6 7" key="1">
    <citation type="submission" date="2019-06" db="EMBL/GenBank/DDBJ databases">
        <title>Sequencing the genomes of 1000 actinobacteria strains.</title>
        <authorList>
            <person name="Klenk H.-P."/>
        </authorList>
    </citation>
    <scope>NUCLEOTIDE SEQUENCE [LARGE SCALE GENOMIC DNA]</scope>
    <source>
        <strain evidence="6 7">DSM 24083</strain>
    </source>
</reference>
<evidence type="ECO:0000256" key="1">
    <source>
        <dbReference type="ARBA" id="ARBA00001974"/>
    </source>
</evidence>
<dbReference type="GO" id="GO:0033765">
    <property type="term" value="F:steroid dehydrogenase activity, acting on the CH-CH group of donors"/>
    <property type="evidence" value="ECO:0007669"/>
    <property type="project" value="UniProtKB-ARBA"/>
</dbReference>
<dbReference type="PANTHER" id="PTHR43400:SF10">
    <property type="entry name" value="3-OXOSTEROID 1-DEHYDROGENASE"/>
    <property type="match status" value="1"/>
</dbReference>
<dbReference type="RefSeq" id="WP_246057184.1">
    <property type="nucleotide sequence ID" value="NZ_BAABAN010000016.1"/>
</dbReference>
<dbReference type="InterPro" id="IPR003953">
    <property type="entry name" value="FAD-dep_OxRdtase_2_FAD-bd"/>
</dbReference>
<keyword evidence="3" id="KW-0274">FAD</keyword>
<keyword evidence="7" id="KW-1185">Reference proteome</keyword>